<gene>
    <name evidence="1" type="ORF">SDC9_200862</name>
</gene>
<proteinExistence type="predicted"/>
<dbReference type="AlphaFoldDB" id="A0A645IPD3"/>
<accession>A0A645IPD3</accession>
<sequence length="180" mass="20165">MPAYHEINGIVIIPAGIDALRVIAIEKKGRGFGFGQRNPAGGVNGGVDGFGDCVFVHIAPKQSERPRVFAVQKVVVRFFPGEKRGKFRLLRIRNPMSAWEIQGRRFIEGFFTVSRKICCCILLNGLGRSVNRVEFLERRFFLPPGKPLMQIALQNSAGHGPIFHIDKYINGHSIHISRDQ</sequence>
<reference evidence="1" key="1">
    <citation type="submission" date="2019-08" db="EMBL/GenBank/DDBJ databases">
        <authorList>
            <person name="Kucharzyk K."/>
            <person name="Murdoch R.W."/>
            <person name="Higgins S."/>
            <person name="Loffler F."/>
        </authorList>
    </citation>
    <scope>NUCLEOTIDE SEQUENCE</scope>
</reference>
<protein>
    <submittedName>
        <fullName evidence="1">Uncharacterized protein</fullName>
    </submittedName>
</protein>
<evidence type="ECO:0000313" key="1">
    <source>
        <dbReference type="EMBL" id="MPN53198.1"/>
    </source>
</evidence>
<organism evidence="1">
    <name type="scientific">bioreactor metagenome</name>
    <dbReference type="NCBI Taxonomy" id="1076179"/>
    <lineage>
        <taxon>unclassified sequences</taxon>
        <taxon>metagenomes</taxon>
        <taxon>ecological metagenomes</taxon>
    </lineage>
</organism>
<dbReference type="EMBL" id="VSSQ01120070">
    <property type="protein sequence ID" value="MPN53198.1"/>
    <property type="molecule type" value="Genomic_DNA"/>
</dbReference>
<comment type="caution">
    <text evidence="1">The sequence shown here is derived from an EMBL/GenBank/DDBJ whole genome shotgun (WGS) entry which is preliminary data.</text>
</comment>
<name>A0A645IPD3_9ZZZZ</name>